<evidence type="ECO:0000259" key="4">
    <source>
        <dbReference type="PROSITE" id="PS50949"/>
    </source>
</evidence>
<dbReference type="InterPro" id="IPR000524">
    <property type="entry name" value="Tscrpt_reg_HTH_GntR"/>
</dbReference>
<reference evidence="5" key="1">
    <citation type="submission" date="2022-01" db="EMBL/GenBank/DDBJ databases">
        <title>Collection of gut derived symbiotic bacterial strains cultured from healthy donors.</title>
        <authorList>
            <person name="Lin H."/>
            <person name="Kohout C."/>
            <person name="Waligurski E."/>
            <person name="Pamer E.G."/>
        </authorList>
    </citation>
    <scope>NUCLEOTIDE SEQUENCE</scope>
    <source>
        <strain evidence="5">DFI.7.46</strain>
    </source>
</reference>
<dbReference type="PANTHER" id="PTHR43537">
    <property type="entry name" value="TRANSCRIPTIONAL REGULATOR, GNTR FAMILY"/>
    <property type="match status" value="1"/>
</dbReference>
<dbReference type="SMART" id="SM00895">
    <property type="entry name" value="FCD"/>
    <property type="match status" value="1"/>
</dbReference>
<dbReference type="PROSITE" id="PS50949">
    <property type="entry name" value="HTH_GNTR"/>
    <property type="match status" value="1"/>
</dbReference>
<dbReference type="GO" id="GO:0003677">
    <property type="term" value="F:DNA binding"/>
    <property type="evidence" value="ECO:0007669"/>
    <property type="project" value="UniProtKB-KW"/>
</dbReference>
<dbReference type="Pfam" id="PF00392">
    <property type="entry name" value="GntR"/>
    <property type="match status" value="1"/>
</dbReference>
<dbReference type="Gene3D" id="1.10.10.10">
    <property type="entry name" value="Winged helix-like DNA-binding domain superfamily/Winged helix DNA-binding domain"/>
    <property type="match status" value="1"/>
</dbReference>
<sequence>MKKTATPESVSTVDDYRRLLHSKKGLEIPSSRSKGALAAIESFILQERLQPGDPLPTENELCERLGVSRSSVREALRQLQALDIVTVHQGRGTYVGEMSLRPFAQMMVLRSSLKSTSLTSLSEVVQVRRTLDIGLAREIVMKVAGKQLTHLHQLVDTMVEKARNGQEFLVEDIEFHTGLVSELNNNLLEELMNALWLVHMSVLPVLPAAGKENMVATAKAHGAMLKAAEAGDALGYMAAVQDHYSPLIESIEALPA</sequence>
<keyword evidence="1" id="KW-0805">Transcription regulation</keyword>
<evidence type="ECO:0000256" key="1">
    <source>
        <dbReference type="ARBA" id="ARBA00023015"/>
    </source>
</evidence>
<dbReference type="SMART" id="SM00345">
    <property type="entry name" value="HTH_GNTR"/>
    <property type="match status" value="1"/>
</dbReference>
<dbReference type="Gene3D" id="1.20.120.530">
    <property type="entry name" value="GntR ligand-binding domain-like"/>
    <property type="match status" value="1"/>
</dbReference>
<dbReference type="GO" id="GO:0003700">
    <property type="term" value="F:DNA-binding transcription factor activity"/>
    <property type="evidence" value="ECO:0007669"/>
    <property type="project" value="InterPro"/>
</dbReference>
<evidence type="ECO:0000313" key="6">
    <source>
        <dbReference type="Proteomes" id="UP001200537"/>
    </source>
</evidence>
<protein>
    <submittedName>
        <fullName evidence="5">GntR family transcriptional regulator</fullName>
    </submittedName>
</protein>
<proteinExistence type="predicted"/>
<dbReference type="RefSeq" id="WP_238127457.1">
    <property type="nucleotide sequence ID" value="NZ_JAGZVZ010000003.1"/>
</dbReference>
<evidence type="ECO:0000256" key="2">
    <source>
        <dbReference type="ARBA" id="ARBA00023125"/>
    </source>
</evidence>
<dbReference type="EMBL" id="JAKNHJ010000001">
    <property type="protein sequence ID" value="MCG4617052.1"/>
    <property type="molecule type" value="Genomic_DNA"/>
</dbReference>
<dbReference type="InterPro" id="IPR036388">
    <property type="entry name" value="WH-like_DNA-bd_sf"/>
</dbReference>
<dbReference type="SUPFAM" id="SSF46785">
    <property type="entry name" value="Winged helix' DNA-binding domain"/>
    <property type="match status" value="1"/>
</dbReference>
<dbReference type="SUPFAM" id="SSF48008">
    <property type="entry name" value="GntR ligand-binding domain-like"/>
    <property type="match status" value="1"/>
</dbReference>
<dbReference type="Proteomes" id="UP001200537">
    <property type="component" value="Unassembled WGS sequence"/>
</dbReference>
<organism evidence="5 6">
    <name type="scientific">Varibaculum cambriense</name>
    <dbReference type="NCBI Taxonomy" id="184870"/>
    <lineage>
        <taxon>Bacteria</taxon>
        <taxon>Bacillati</taxon>
        <taxon>Actinomycetota</taxon>
        <taxon>Actinomycetes</taxon>
        <taxon>Actinomycetales</taxon>
        <taxon>Actinomycetaceae</taxon>
        <taxon>Varibaculum</taxon>
    </lineage>
</organism>
<gene>
    <name evidence="5" type="ORF">L0M99_00890</name>
</gene>
<dbReference type="Pfam" id="PF07729">
    <property type="entry name" value="FCD"/>
    <property type="match status" value="1"/>
</dbReference>
<comment type="caution">
    <text evidence="5">The sequence shown here is derived from an EMBL/GenBank/DDBJ whole genome shotgun (WGS) entry which is preliminary data.</text>
</comment>
<dbReference type="PRINTS" id="PR00035">
    <property type="entry name" value="HTHGNTR"/>
</dbReference>
<keyword evidence="2" id="KW-0238">DNA-binding</keyword>
<accession>A0AAJ1B9X9</accession>
<feature type="domain" description="HTH gntR-type" evidence="4">
    <location>
        <begin position="30"/>
        <end position="98"/>
    </location>
</feature>
<dbReference type="PANTHER" id="PTHR43537:SF5">
    <property type="entry name" value="UXU OPERON TRANSCRIPTIONAL REGULATOR"/>
    <property type="match status" value="1"/>
</dbReference>
<name>A0AAJ1B9X9_9ACTO</name>
<dbReference type="AlphaFoldDB" id="A0AAJ1B9X9"/>
<dbReference type="InterPro" id="IPR011711">
    <property type="entry name" value="GntR_C"/>
</dbReference>
<dbReference type="InterPro" id="IPR036390">
    <property type="entry name" value="WH_DNA-bd_sf"/>
</dbReference>
<evidence type="ECO:0000256" key="3">
    <source>
        <dbReference type="ARBA" id="ARBA00023163"/>
    </source>
</evidence>
<keyword evidence="3" id="KW-0804">Transcription</keyword>
<dbReference type="CDD" id="cd07377">
    <property type="entry name" value="WHTH_GntR"/>
    <property type="match status" value="1"/>
</dbReference>
<evidence type="ECO:0000313" key="5">
    <source>
        <dbReference type="EMBL" id="MCG4617052.1"/>
    </source>
</evidence>
<dbReference type="InterPro" id="IPR008920">
    <property type="entry name" value="TF_FadR/GntR_C"/>
</dbReference>